<feature type="compositionally biased region" description="Pro residues" evidence="1">
    <location>
        <begin position="11"/>
        <end position="21"/>
    </location>
</feature>
<organism evidence="2 3">
    <name type="scientific">Pyronema omphalodes (strain CBS 100304)</name>
    <name type="common">Pyronema confluens</name>
    <dbReference type="NCBI Taxonomy" id="1076935"/>
    <lineage>
        <taxon>Eukaryota</taxon>
        <taxon>Fungi</taxon>
        <taxon>Dikarya</taxon>
        <taxon>Ascomycota</taxon>
        <taxon>Pezizomycotina</taxon>
        <taxon>Pezizomycetes</taxon>
        <taxon>Pezizales</taxon>
        <taxon>Pyronemataceae</taxon>
        <taxon>Pyronema</taxon>
    </lineage>
</organism>
<name>U4L698_PYROM</name>
<gene>
    <name evidence="2" type="ORF">PCON_05137</name>
</gene>
<feature type="region of interest" description="Disordered" evidence="1">
    <location>
        <begin position="118"/>
        <end position="156"/>
    </location>
</feature>
<feature type="compositionally biased region" description="Basic and acidic residues" evidence="1">
    <location>
        <begin position="44"/>
        <end position="56"/>
    </location>
</feature>
<dbReference type="AlphaFoldDB" id="U4L698"/>
<evidence type="ECO:0000313" key="2">
    <source>
        <dbReference type="EMBL" id="CCX05550.1"/>
    </source>
</evidence>
<sequence length="156" mass="16944">MVQPRRRSSPPEDPFADPPAVPDRSVVSQHHQPRSSFSSAGHSDSGDRDYGDHDYHARARLVENTAALVSVSSPYSGDKGKHKWDDPRHTHRLGSRAIASCSSAAKNLRGHASSLTAALKPTSSATKAIAASETAARQRDAERKLEAQKQEDKLQQ</sequence>
<keyword evidence="3" id="KW-1185">Reference proteome</keyword>
<feature type="region of interest" description="Disordered" evidence="1">
    <location>
        <begin position="71"/>
        <end position="91"/>
    </location>
</feature>
<evidence type="ECO:0000313" key="3">
    <source>
        <dbReference type="Proteomes" id="UP000018144"/>
    </source>
</evidence>
<proteinExistence type="predicted"/>
<feature type="compositionally biased region" description="Basic and acidic residues" evidence="1">
    <location>
        <begin position="136"/>
        <end position="156"/>
    </location>
</feature>
<dbReference type="Proteomes" id="UP000018144">
    <property type="component" value="Unassembled WGS sequence"/>
</dbReference>
<dbReference type="EMBL" id="HF935261">
    <property type="protein sequence ID" value="CCX05550.1"/>
    <property type="molecule type" value="Genomic_DNA"/>
</dbReference>
<protein>
    <submittedName>
        <fullName evidence="2">Uncharacterized protein</fullName>
    </submittedName>
</protein>
<feature type="compositionally biased region" description="Low complexity" evidence="1">
    <location>
        <begin position="122"/>
        <end position="135"/>
    </location>
</feature>
<accession>U4L698</accession>
<evidence type="ECO:0000256" key="1">
    <source>
        <dbReference type="SAM" id="MobiDB-lite"/>
    </source>
</evidence>
<feature type="region of interest" description="Disordered" evidence="1">
    <location>
        <begin position="1"/>
        <end position="56"/>
    </location>
</feature>
<reference evidence="2 3" key="1">
    <citation type="journal article" date="2013" name="PLoS Genet.">
        <title>The genome and development-dependent transcriptomes of Pyronema confluens: a window into fungal evolution.</title>
        <authorList>
            <person name="Traeger S."/>
            <person name="Altegoer F."/>
            <person name="Freitag M."/>
            <person name="Gabaldon T."/>
            <person name="Kempken F."/>
            <person name="Kumar A."/>
            <person name="Marcet-Houben M."/>
            <person name="Poggeler S."/>
            <person name="Stajich J.E."/>
            <person name="Nowrousian M."/>
        </authorList>
    </citation>
    <scope>NUCLEOTIDE SEQUENCE [LARGE SCALE GENOMIC DNA]</scope>
    <source>
        <strain evidence="3">CBS 100304</strain>
        <tissue evidence="2">Vegetative mycelium</tissue>
    </source>
</reference>